<dbReference type="InterPro" id="IPR011012">
    <property type="entry name" value="Longin-like_dom_sf"/>
</dbReference>
<keyword evidence="7" id="KW-0931">ER-Golgi transport</keyword>
<evidence type="ECO:0000256" key="6">
    <source>
        <dbReference type="ARBA" id="ARBA00022824"/>
    </source>
</evidence>
<evidence type="ECO:0000256" key="12">
    <source>
        <dbReference type="ARBA" id="ARBA00023136"/>
    </source>
</evidence>
<evidence type="ECO:0000256" key="9">
    <source>
        <dbReference type="ARBA" id="ARBA00022989"/>
    </source>
</evidence>
<comment type="subcellular location">
    <subcellularLocation>
        <location evidence="1">Endoplasmic reticulum membrane</location>
        <topology evidence="1">Single-pass type IV membrane protein</topology>
    </subcellularLocation>
    <subcellularLocation>
        <location evidence="2">Golgi apparatus membrane</location>
        <topology evidence="2">Single-pass type IV membrane protein</topology>
    </subcellularLocation>
</comment>
<dbReference type="OrthoDB" id="1719357at2759"/>
<dbReference type="EMBL" id="ML002233">
    <property type="protein sequence ID" value="RKP39958.1"/>
    <property type="molecule type" value="Genomic_DNA"/>
</dbReference>
<keyword evidence="5 15" id="KW-0812">Transmembrane</keyword>
<evidence type="ECO:0000259" key="17">
    <source>
        <dbReference type="PROSITE" id="PS50892"/>
    </source>
</evidence>
<keyword evidence="8" id="KW-0653">Protein transport</keyword>
<dbReference type="FunFam" id="3.30.450.50:FF:000007">
    <property type="entry name" value="SNARE complex subunit SEC22"/>
    <property type="match status" value="1"/>
</dbReference>
<keyword evidence="10" id="KW-0333">Golgi apparatus</keyword>
<keyword evidence="11 14" id="KW-0175">Coiled coil</keyword>
<dbReference type="Gene3D" id="1.20.5.110">
    <property type="match status" value="1"/>
</dbReference>
<dbReference type="GO" id="GO:0000139">
    <property type="term" value="C:Golgi membrane"/>
    <property type="evidence" value="ECO:0007669"/>
    <property type="project" value="UniProtKB-SubCell"/>
</dbReference>
<gene>
    <name evidence="18" type="ORF">BJ085DRAFT_15045</name>
</gene>
<dbReference type="AlphaFoldDB" id="A0A4Q0A2A4"/>
<sequence>MVKSTIITRISDGLPLAATMDDEAHESQLMDCKNQGKAIIKKLGPHAEPRCSIESGKYVLHYQIESGICYLCICDKAYPRKLAFSYLDEIAKEFNVSYGTELHRAGLRPYAFIKFDTFMQKTKTLYQDSRTQHNLGKLNEDLKDISDIMTKNMEDLLWRGDTLERMDTMSENLRAQSLKYRKDAKYLNWQALYRKYGIPAIVITAFLLLLYIRFAWF</sequence>
<dbReference type="Proteomes" id="UP000268162">
    <property type="component" value="Unassembled WGS sequence"/>
</dbReference>
<dbReference type="GO" id="GO:0006888">
    <property type="term" value="P:endoplasmic reticulum to Golgi vesicle-mediated transport"/>
    <property type="evidence" value="ECO:0007669"/>
    <property type="project" value="InterPro"/>
</dbReference>
<keyword evidence="19" id="KW-1185">Reference proteome</keyword>
<evidence type="ECO:0000256" key="1">
    <source>
        <dbReference type="ARBA" id="ARBA00004163"/>
    </source>
</evidence>
<dbReference type="PROSITE" id="PS50892">
    <property type="entry name" value="V_SNARE"/>
    <property type="match status" value="1"/>
</dbReference>
<keyword evidence="6" id="KW-0256">Endoplasmic reticulum</keyword>
<reference evidence="19" key="1">
    <citation type="journal article" date="2018" name="Nat. Microbiol.">
        <title>Leveraging single-cell genomics to expand the fungal tree of life.</title>
        <authorList>
            <person name="Ahrendt S.R."/>
            <person name="Quandt C.A."/>
            <person name="Ciobanu D."/>
            <person name="Clum A."/>
            <person name="Salamov A."/>
            <person name="Andreopoulos B."/>
            <person name="Cheng J.F."/>
            <person name="Woyke T."/>
            <person name="Pelin A."/>
            <person name="Henrissat B."/>
            <person name="Reynolds N.K."/>
            <person name="Benny G.L."/>
            <person name="Smith M.E."/>
            <person name="James T.Y."/>
            <person name="Grigoriev I.V."/>
        </authorList>
    </citation>
    <scope>NUCLEOTIDE SEQUENCE [LARGE SCALE GENOMIC DNA]</scope>
    <source>
        <strain evidence="19">RSA 468</strain>
    </source>
</reference>
<evidence type="ECO:0000313" key="18">
    <source>
        <dbReference type="EMBL" id="RKP39958.1"/>
    </source>
</evidence>
<dbReference type="Pfam" id="PF00957">
    <property type="entry name" value="Synaptobrevin"/>
    <property type="match status" value="1"/>
</dbReference>
<feature type="transmembrane region" description="Helical" evidence="15">
    <location>
        <begin position="196"/>
        <end position="216"/>
    </location>
</feature>
<dbReference type="SUPFAM" id="SSF58038">
    <property type="entry name" value="SNARE fusion complex"/>
    <property type="match status" value="1"/>
</dbReference>
<organism evidence="18 19">
    <name type="scientific">Dimargaris cristalligena</name>
    <dbReference type="NCBI Taxonomy" id="215637"/>
    <lineage>
        <taxon>Eukaryota</taxon>
        <taxon>Fungi</taxon>
        <taxon>Fungi incertae sedis</taxon>
        <taxon>Zoopagomycota</taxon>
        <taxon>Kickxellomycotina</taxon>
        <taxon>Dimargaritomycetes</taxon>
        <taxon>Dimargaritales</taxon>
        <taxon>Dimargaritaceae</taxon>
        <taxon>Dimargaris</taxon>
    </lineage>
</organism>
<feature type="domain" description="V-SNARE coiled-coil homology" evidence="17">
    <location>
        <begin position="134"/>
        <end position="194"/>
    </location>
</feature>
<name>A0A4Q0A2A4_9FUNG</name>
<dbReference type="GO" id="GO:0005484">
    <property type="term" value="F:SNAP receptor activity"/>
    <property type="evidence" value="ECO:0007669"/>
    <property type="project" value="InterPro"/>
</dbReference>
<dbReference type="PANTHER" id="PTHR45837">
    <property type="entry name" value="VESICLE-TRAFFICKING PROTEIN SEC22B"/>
    <property type="match status" value="1"/>
</dbReference>
<dbReference type="Gene3D" id="3.30.450.50">
    <property type="entry name" value="Longin domain"/>
    <property type="match status" value="1"/>
</dbReference>
<comment type="similarity">
    <text evidence="3">Belongs to the synaptobrevin family.</text>
</comment>
<evidence type="ECO:0000259" key="16">
    <source>
        <dbReference type="PROSITE" id="PS50859"/>
    </source>
</evidence>
<dbReference type="Pfam" id="PF13774">
    <property type="entry name" value="Longin"/>
    <property type="match status" value="1"/>
</dbReference>
<evidence type="ECO:0000256" key="14">
    <source>
        <dbReference type="PROSITE-ProRule" id="PRU00290"/>
    </source>
</evidence>
<evidence type="ECO:0000256" key="2">
    <source>
        <dbReference type="ARBA" id="ARBA00004409"/>
    </source>
</evidence>
<dbReference type="InterPro" id="IPR010908">
    <property type="entry name" value="Longin_dom"/>
</dbReference>
<keyword evidence="9 15" id="KW-1133">Transmembrane helix</keyword>
<protein>
    <recommendedName>
        <fullName evidence="13">Protein transport protein SEC22</fullName>
    </recommendedName>
</protein>
<accession>A0A4Q0A2A4</accession>
<dbReference type="PROSITE" id="PS50859">
    <property type="entry name" value="LONGIN"/>
    <property type="match status" value="1"/>
</dbReference>
<evidence type="ECO:0000256" key="4">
    <source>
        <dbReference type="ARBA" id="ARBA00022448"/>
    </source>
</evidence>
<evidence type="ECO:0000256" key="5">
    <source>
        <dbReference type="ARBA" id="ARBA00022692"/>
    </source>
</evidence>
<keyword evidence="4" id="KW-0813">Transport</keyword>
<evidence type="ECO:0000256" key="10">
    <source>
        <dbReference type="ARBA" id="ARBA00023034"/>
    </source>
</evidence>
<evidence type="ECO:0000256" key="3">
    <source>
        <dbReference type="ARBA" id="ARBA00008025"/>
    </source>
</evidence>
<evidence type="ECO:0000256" key="15">
    <source>
        <dbReference type="SAM" id="Phobius"/>
    </source>
</evidence>
<dbReference type="CDD" id="cd14824">
    <property type="entry name" value="Longin"/>
    <property type="match status" value="1"/>
</dbReference>
<evidence type="ECO:0000256" key="11">
    <source>
        <dbReference type="ARBA" id="ARBA00023054"/>
    </source>
</evidence>
<dbReference type="SUPFAM" id="SSF64356">
    <property type="entry name" value="SNARE-like"/>
    <property type="match status" value="1"/>
</dbReference>
<evidence type="ECO:0000256" key="13">
    <source>
        <dbReference type="ARBA" id="ARBA00024249"/>
    </source>
</evidence>
<evidence type="ECO:0000256" key="7">
    <source>
        <dbReference type="ARBA" id="ARBA00022892"/>
    </source>
</evidence>
<dbReference type="STRING" id="215637.A0A4Q0A2A4"/>
<evidence type="ECO:0000256" key="8">
    <source>
        <dbReference type="ARBA" id="ARBA00022927"/>
    </source>
</evidence>
<dbReference type="GO" id="GO:0015031">
    <property type="term" value="P:protein transport"/>
    <property type="evidence" value="ECO:0007669"/>
    <property type="project" value="UniProtKB-KW"/>
</dbReference>
<dbReference type="CDD" id="cd15866">
    <property type="entry name" value="R-SNARE_SEC22"/>
    <property type="match status" value="1"/>
</dbReference>
<evidence type="ECO:0000313" key="19">
    <source>
        <dbReference type="Proteomes" id="UP000268162"/>
    </source>
</evidence>
<dbReference type="SMART" id="SM01270">
    <property type="entry name" value="Longin"/>
    <property type="match status" value="1"/>
</dbReference>
<keyword evidence="12 15" id="KW-0472">Membrane</keyword>
<dbReference type="InterPro" id="IPR044565">
    <property type="entry name" value="Sec22"/>
</dbReference>
<feature type="domain" description="Longin" evidence="16">
    <location>
        <begin position="6"/>
        <end position="119"/>
    </location>
</feature>
<dbReference type="GO" id="GO:0005789">
    <property type="term" value="C:endoplasmic reticulum membrane"/>
    <property type="evidence" value="ECO:0007669"/>
    <property type="project" value="UniProtKB-SubCell"/>
</dbReference>
<dbReference type="GO" id="GO:0006890">
    <property type="term" value="P:retrograde vesicle-mediated transport, Golgi to endoplasmic reticulum"/>
    <property type="evidence" value="ECO:0007669"/>
    <property type="project" value="InterPro"/>
</dbReference>
<proteinExistence type="inferred from homology"/>
<dbReference type="InterPro" id="IPR042855">
    <property type="entry name" value="V_SNARE_CC"/>
</dbReference>